<dbReference type="Pfam" id="PF01381">
    <property type="entry name" value="HTH_3"/>
    <property type="match status" value="1"/>
</dbReference>
<evidence type="ECO:0000256" key="1">
    <source>
        <dbReference type="ARBA" id="ARBA00023125"/>
    </source>
</evidence>
<dbReference type="GO" id="GO:0003677">
    <property type="term" value="F:DNA binding"/>
    <property type="evidence" value="ECO:0007669"/>
    <property type="project" value="UniProtKB-KW"/>
</dbReference>
<protein>
    <recommendedName>
        <fullName evidence="2">HTH cro/C1-type domain-containing protein</fullName>
    </recommendedName>
</protein>
<dbReference type="PROSITE" id="PS50943">
    <property type="entry name" value="HTH_CROC1"/>
    <property type="match status" value="1"/>
</dbReference>
<dbReference type="SUPFAM" id="SSF47413">
    <property type="entry name" value="lambda repressor-like DNA-binding domains"/>
    <property type="match status" value="1"/>
</dbReference>
<evidence type="ECO:0000259" key="2">
    <source>
        <dbReference type="PROSITE" id="PS50943"/>
    </source>
</evidence>
<name>S9SNK4_STROR</name>
<gene>
    <name evidence="3" type="ORF">L698_09425</name>
</gene>
<comment type="caution">
    <text evidence="3">The sequence shown here is derived from an EMBL/GenBank/DDBJ whole genome shotgun (WGS) entry which is preliminary data.</text>
</comment>
<reference evidence="3 4" key="1">
    <citation type="journal article" date="2014" name="J. Clin. Microbiol.">
        <title>Characterization of Streptococcus tigurinus Small-Colony Variants Causing Prosthetic Joint Infection by Comparative Whole-Genome Analyses.</title>
        <authorList>
            <person name="Zbinden A."/>
            <person name="Quiblier C."/>
            <person name="Hernandez D."/>
            <person name="Herzog K."/>
            <person name="Bodler P."/>
            <person name="Senn M.M."/>
            <person name="Gizard Y."/>
            <person name="Schrenzel J."/>
            <person name="Francois P."/>
        </authorList>
    </citation>
    <scope>NUCLEOTIDE SEQUENCE [LARGE SCALE GENOMIC DNA]</scope>
    <source>
        <strain evidence="3 4">2426</strain>
    </source>
</reference>
<dbReference type="SMART" id="SM00530">
    <property type="entry name" value="HTH_XRE"/>
    <property type="match status" value="1"/>
</dbReference>
<accession>S9SNK4</accession>
<keyword evidence="1" id="KW-0238">DNA-binding</keyword>
<dbReference type="PANTHER" id="PTHR46558:SF11">
    <property type="entry name" value="HTH-TYPE TRANSCRIPTIONAL REGULATOR XRE"/>
    <property type="match status" value="1"/>
</dbReference>
<dbReference type="PANTHER" id="PTHR46558">
    <property type="entry name" value="TRACRIPTIONAL REGULATORY PROTEIN-RELATED-RELATED"/>
    <property type="match status" value="1"/>
</dbReference>
<organism evidence="3 4">
    <name type="scientific">Streptococcus oralis subsp. tigurinus 2426</name>
    <dbReference type="NCBI Taxonomy" id="1333865"/>
    <lineage>
        <taxon>Bacteria</taxon>
        <taxon>Bacillati</taxon>
        <taxon>Bacillota</taxon>
        <taxon>Bacilli</taxon>
        <taxon>Lactobacillales</taxon>
        <taxon>Streptococcaceae</taxon>
        <taxon>Streptococcus</taxon>
    </lineage>
</organism>
<dbReference type="EMBL" id="ASXA01000013">
    <property type="protein sequence ID" value="EPX88009.1"/>
    <property type="molecule type" value="Genomic_DNA"/>
</dbReference>
<dbReference type="InterPro" id="IPR010982">
    <property type="entry name" value="Lambda_DNA-bd_dom_sf"/>
</dbReference>
<dbReference type="AlphaFoldDB" id="S9SNK4"/>
<dbReference type="InterPro" id="IPR001387">
    <property type="entry name" value="Cro/C1-type_HTH"/>
</dbReference>
<dbReference type="Proteomes" id="UP000015340">
    <property type="component" value="Unassembled WGS sequence"/>
</dbReference>
<proteinExistence type="predicted"/>
<feature type="domain" description="HTH cro/C1-type" evidence="2">
    <location>
        <begin position="8"/>
        <end position="63"/>
    </location>
</feature>
<dbReference type="CDD" id="cd00093">
    <property type="entry name" value="HTH_XRE"/>
    <property type="match status" value="1"/>
</dbReference>
<dbReference type="Gene3D" id="1.10.260.40">
    <property type="entry name" value="lambda repressor-like DNA-binding domains"/>
    <property type="match status" value="1"/>
</dbReference>
<evidence type="ECO:0000313" key="3">
    <source>
        <dbReference type="EMBL" id="EPX88009.1"/>
    </source>
</evidence>
<evidence type="ECO:0000313" key="4">
    <source>
        <dbReference type="Proteomes" id="UP000015340"/>
    </source>
</evidence>
<dbReference type="PATRIC" id="fig|1333865.3.peg.1833"/>
<sequence>MSRLSKNIKSLRKSMGETQEDLAYSIDLDSKSAVANWESGANKPSPENLKKIATHYRVTVDQLLEGDFDTEFPMLELLNNAIDENNYDLNYSFVCLFPIVSLKGEEELYPRLVEAKSFYKKFQDCIANGNEKSIDYLLKAIEIYGEIEETSNCISAKANVLSLWFCFLLMLKFGMEFEGIEDILEVQNKHKRKKEIKRVISENYLGKSIESLEKFRTFVYEDYYKDLLEFIMELKGDKRLFQLGDYYYCLLYLFDLVDNELGTAVNTQIGLALLSDLSLMKNRLVKRIKNYYRILGKVQ</sequence>
<dbReference type="RefSeq" id="WP_007522711.1">
    <property type="nucleotide sequence ID" value="NZ_ASXA01000013.1"/>
</dbReference>